<comment type="caution">
    <text evidence="1">The sequence shown here is derived from an EMBL/GenBank/DDBJ whole genome shotgun (WGS) entry which is preliminary data.</text>
</comment>
<organism evidence="1 2">
    <name type="scientific">Xylaria bambusicola</name>
    <dbReference type="NCBI Taxonomy" id="326684"/>
    <lineage>
        <taxon>Eukaryota</taxon>
        <taxon>Fungi</taxon>
        <taxon>Dikarya</taxon>
        <taxon>Ascomycota</taxon>
        <taxon>Pezizomycotina</taxon>
        <taxon>Sordariomycetes</taxon>
        <taxon>Xylariomycetidae</taxon>
        <taxon>Xylariales</taxon>
        <taxon>Xylariaceae</taxon>
        <taxon>Xylaria</taxon>
    </lineage>
</organism>
<sequence length="92" mass="9738">MPVEDLGKGLLTSALNGVAVARDQRVEVPTVNALDTLVEARAILVAVADCEPYQSLVTFSWAGRRVEAVEDLLEQAASVLLLGHLGVLLSGR</sequence>
<reference evidence="1 2" key="1">
    <citation type="submission" date="2023-10" db="EMBL/GenBank/DDBJ databases">
        <title>Draft genome sequence of Xylaria bambusicola isolate GMP-LS, the root and basal stem rot pathogen of sugarcane in Indonesia.</title>
        <authorList>
            <person name="Selvaraj P."/>
            <person name="Muralishankar V."/>
            <person name="Muruganantham S."/>
            <person name="Sp S."/>
            <person name="Haryani S."/>
            <person name="Lau K.J.X."/>
            <person name="Naqvi N.I."/>
        </authorList>
    </citation>
    <scope>NUCLEOTIDE SEQUENCE [LARGE SCALE GENOMIC DNA]</scope>
    <source>
        <strain evidence="1">GMP-LS</strain>
    </source>
</reference>
<proteinExistence type="predicted"/>
<protein>
    <submittedName>
        <fullName evidence="1">Uncharacterized protein</fullName>
    </submittedName>
</protein>
<gene>
    <name evidence="1" type="ORF">RRF57_008011</name>
</gene>
<dbReference type="Proteomes" id="UP001305414">
    <property type="component" value="Unassembled WGS sequence"/>
</dbReference>
<name>A0AAN7Z6Q6_9PEZI</name>
<evidence type="ECO:0000313" key="1">
    <source>
        <dbReference type="EMBL" id="KAK5632297.1"/>
    </source>
</evidence>
<accession>A0AAN7Z6Q6</accession>
<evidence type="ECO:0000313" key="2">
    <source>
        <dbReference type="Proteomes" id="UP001305414"/>
    </source>
</evidence>
<dbReference type="EMBL" id="JAWHQM010000024">
    <property type="protein sequence ID" value="KAK5632297.1"/>
    <property type="molecule type" value="Genomic_DNA"/>
</dbReference>
<keyword evidence="2" id="KW-1185">Reference proteome</keyword>
<dbReference type="AlphaFoldDB" id="A0AAN7Z6Q6"/>